<evidence type="ECO:0000313" key="1">
    <source>
        <dbReference type="EMBL" id="MBK5928325.1"/>
    </source>
</evidence>
<gene>
    <name evidence="1" type="ORF">CCR87_13445</name>
</gene>
<keyword evidence="2" id="KW-1185">Reference proteome</keyword>
<sequence>MQDPVVQTRVPGAGQTAESWLAALSSGTRATDELTALGMRHAALLRPAGPVLLVSFDTLPQVAPPSLALAGLVRDQGWSHLSVVANGATWWRDPAVHAHFDRLIDEGFFETFDRVVFFGIGMGGYAAASFCVAAPGCAVVAIRPQATLQAPATEWDRRFPHARRLDFTDRYSFAPDMVEGAASVLLVYDPRVAEDAMHAALFTRPHVLRLRCHGAGARPEVAMAQTGLVAELLRLAARGALRAPLVHRAHRAARRRDAGHLLRLLSQLTLRGRGRLARRVARAVLDREDPP</sequence>
<organism evidence="1 2">
    <name type="scientific">Rhodobaculum claviforme</name>
    <dbReference type="NCBI Taxonomy" id="1549854"/>
    <lineage>
        <taxon>Bacteria</taxon>
        <taxon>Pseudomonadati</taxon>
        <taxon>Pseudomonadota</taxon>
        <taxon>Alphaproteobacteria</taxon>
        <taxon>Rhodobacterales</taxon>
        <taxon>Paracoccaceae</taxon>
        <taxon>Rhodobaculum</taxon>
    </lineage>
</organism>
<comment type="caution">
    <text evidence="1">The sequence shown here is derived from an EMBL/GenBank/DDBJ whole genome shotgun (WGS) entry which is preliminary data.</text>
</comment>
<evidence type="ECO:0008006" key="3">
    <source>
        <dbReference type="Google" id="ProtNLM"/>
    </source>
</evidence>
<protein>
    <recommendedName>
        <fullName evidence="3">Phosphoadenosine phosphosulfate reductase</fullName>
    </recommendedName>
</protein>
<dbReference type="AlphaFoldDB" id="A0A934TLH5"/>
<proteinExistence type="predicted"/>
<evidence type="ECO:0000313" key="2">
    <source>
        <dbReference type="Proteomes" id="UP000706333"/>
    </source>
</evidence>
<dbReference type="RefSeq" id="WP_201158081.1">
    <property type="nucleotide sequence ID" value="NZ_NHSD01000299.1"/>
</dbReference>
<accession>A0A934TLH5</accession>
<name>A0A934TLH5_9RHOB</name>
<reference evidence="1" key="2">
    <citation type="journal article" date="2020" name="Microorganisms">
        <title>Osmotic Adaptation and Compatible Solute Biosynthesis of Phototrophic Bacteria as Revealed from Genome Analyses.</title>
        <authorList>
            <person name="Imhoff J.F."/>
            <person name="Rahn T."/>
            <person name="Kunzel S."/>
            <person name="Keller A."/>
            <person name="Neulinger S.C."/>
        </authorList>
    </citation>
    <scope>NUCLEOTIDE SEQUENCE</scope>
    <source>
        <strain evidence="1">LMG 28126</strain>
    </source>
</reference>
<dbReference type="Proteomes" id="UP000706333">
    <property type="component" value="Unassembled WGS sequence"/>
</dbReference>
<dbReference type="EMBL" id="NHSD01000299">
    <property type="protein sequence ID" value="MBK5928325.1"/>
    <property type="molecule type" value="Genomic_DNA"/>
</dbReference>
<reference evidence="1" key="1">
    <citation type="submission" date="2017-05" db="EMBL/GenBank/DDBJ databases">
        <authorList>
            <person name="Imhoff J.F."/>
            <person name="Rahn T."/>
            <person name="Kuenzel S."/>
            <person name="Neulinger S.C."/>
        </authorList>
    </citation>
    <scope>NUCLEOTIDE SEQUENCE</scope>
    <source>
        <strain evidence="1">LMG 28126</strain>
    </source>
</reference>